<evidence type="ECO:0000313" key="3">
    <source>
        <dbReference type="Proteomes" id="UP001561046"/>
    </source>
</evidence>
<sequence length="118" mass="12715">MLKTTIITWALCMLPLAGGAAQSTGPALTVHFEYQPADLSRVRVLHGRLDKAVRRAGVGEVDEAELHADGNDGYFDMRGPDPERIYRVVAPILRASSLMSGAEITKRAASGKSAFPLH</sequence>
<comment type="caution">
    <text evidence="2">The sequence shown here is derived from an EMBL/GenBank/DDBJ whole genome shotgun (WGS) entry which is preliminary data.</text>
</comment>
<name>A0ABV3ZZ74_9BURK</name>
<dbReference type="Proteomes" id="UP001561046">
    <property type="component" value="Unassembled WGS sequence"/>
</dbReference>
<feature type="chain" id="PRO_5045139675" evidence="1">
    <location>
        <begin position="21"/>
        <end position="118"/>
    </location>
</feature>
<evidence type="ECO:0000313" key="2">
    <source>
        <dbReference type="EMBL" id="MEX8194911.1"/>
    </source>
</evidence>
<gene>
    <name evidence="2" type="ORF">AB6724_18930</name>
</gene>
<dbReference type="EMBL" id="JBFYGN010000028">
    <property type="protein sequence ID" value="MEX8194911.1"/>
    <property type="molecule type" value="Genomic_DNA"/>
</dbReference>
<proteinExistence type="predicted"/>
<organism evidence="2 3">
    <name type="scientific">Comamonas guangdongensis</name>
    <dbReference type="NCBI Taxonomy" id="510515"/>
    <lineage>
        <taxon>Bacteria</taxon>
        <taxon>Pseudomonadati</taxon>
        <taxon>Pseudomonadota</taxon>
        <taxon>Betaproteobacteria</taxon>
        <taxon>Burkholderiales</taxon>
        <taxon>Comamonadaceae</taxon>
        <taxon>Comamonas</taxon>
    </lineage>
</organism>
<keyword evidence="1" id="KW-0732">Signal</keyword>
<reference evidence="2 3" key="1">
    <citation type="journal article" date="2013" name="Int. J. Syst. Evol. Microbiol.">
        <title>Comamonas guangdongensis sp. nov., isolated from subterranean forest sediment, and emended description of the genus Comamonas.</title>
        <authorList>
            <person name="Zhang J."/>
            <person name="Wang Y."/>
            <person name="Zhou S."/>
            <person name="Wu C."/>
            <person name="He J."/>
            <person name="Li F."/>
        </authorList>
    </citation>
    <scope>NUCLEOTIDE SEQUENCE [LARGE SCALE GENOMIC DNA]</scope>
    <source>
        <strain evidence="2 3">CCTCC AB2011133</strain>
    </source>
</reference>
<keyword evidence="3" id="KW-1185">Reference proteome</keyword>
<accession>A0ABV3ZZ74</accession>
<dbReference type="RefSeq" id="WP_369340087.1">
    <property type="nucleotide sequence ID" value="NZ_JBFYGN010000028.1"/>
</dbReference>
<evidence type="ECO:0000256" key="1">
    <source>
        <dbReference type="SAM" id="SignalP"/>
    </source>
</evidence>
<feature type="signal peptide" evidence="1">
    <location>
        <begin position="1"/>
        <end position="20"/>
    </location>
</feature>
<protein>
    <submittedName>
        <fullName evidence="2">Uncharacterized protein</fullName>
    </submittedName>
</protein>